<gene>
    <name evidence="3" type="ORF">WMSIL1_LOCUS11611</name>
</gene>
<organism evidence="3 4">
    <name type="scientific">Hymenolepis diminuta</name>
    <name type="common">Rat tapeworm</name>
    <dbReference type="NCBI Taxonomy" id="6216"/>
    <lineage>
        <taxon>Eukaryota</taxon>
        <taxon>Metazoa</taxon>
        <taxon>Spiralia</taxon>
        <taxon>Lophotrochozoa</taxon>
        <taxon>Platyhelminthes</taxon>
        <taxon>Cestoda</taxon>
        <taxon>Eucestoda</taxon>
        <taxon>Cyclophyllidea</taxon>
        <taxon>Hymenolepididae</taxon>
        <taxon>Hymenolepis</taxon>
    </lineage>
</organism>
<evidence type="ECO:0000313" key="4">
    <source>
        <dbReference type="Proteomes" id="UP000321570"/>
    </source>
</evidence>
<evidence type="ECO:0000256" key="1">
    <source>
        <dbReference type="SAM" id="MobiDB-lite"/>
    </source>
</evidence>
<evidence type="ECO:0000259" key="2">
    <source>
        <dbReference type="Pfam" id="PF01423"/>
    </source>
</evidence>
<feature type="compositionally biased region" description="Basic residues" evidence="1">
    <location>
        <begin position="131"/>
        <end position="145"/>
    </location>
</feature>
<dbReference type="Pfam" id="PF01423">
    <property type="entry name" value="LSM"/>
    <property type="match status" value="1"/>
</dbReference>
<dbReference type="AlphaFoldDB" id="A0A564Z3Q2"/>
<accession>A0A564Z3Q2</accession>
<proteinExistence type="predicted"/>
<dbReference type="SUPFAM" id="SSF50182">
    <property type="entry name" value="Sm-like ribonucleoproteins"/>
    <property type="match status" value="1"/>
</dbReference>
<name>A0A564Z3Q2_HYMDI</name>
<reference evidence="3 4" key="1">
    <citation type="submission" date="2019-07" db="EMBL/GenBank/DDBJ databases">
        <authorList>
            <person name="Jastrzebski P J."/>
            <person name="Paukszto L."/>
            <person name="Jastrzebski P J."/>
        </authorList>
    </citation>
    <scope>NUCLEOTIDE SEQUENCE [LARGE SCALE GENOMIC DNA]</scope>
    <source>
        <strain evidence="3 4">WMS-il1</strain>
    </source>
</reference>
<dbReference type="Proteomes" id="UP000321570">
    <property type="component" value="Unassembled WGS sequence"/>
</dbReference>
<feature type="region of interest" description="Disordered" evidence="1">
    <location>
        <begin position="126"/>
        <end position="171"/>
    </location>
</feature>
<feature type="compositionally biased region" description="Low complexity" evidence="1">
    <location>
        <begin position="146"/>
        <end position="160"/>
    </location>
</feature>
<keyword evidence="4" id="KW-1185">Reference proteome</keyword>
<dbReference type="EMBL" id="CABIJS010000555">
    <property type="protein sequence ID" value="VUZ53558.1"/>
    <property type="molecule type" value="Genomic_DNA"/>
</dbReference>
<evidence type="ECO:0000313" key="3">
    <source>
        <dbReference type="EMBL" id="VUZ53558.1"/>
    </source>
</evidence>
<dbReference type="InterPro" id="IPR010920">
    <property type="entry name" value="LSM_dom_sf"/>
</dbReference>
<protein>
    <recommendedName>
        <fullName evidence="2">Sm domain-containing protein</fullName>
    </recommendedName>
</protein>
<sequence>MQMDRISRSDSRSLVAAEKQLAERFLKADRRTRSTLLAIIPANLSNKVVCITLVDDTKVTGTLKGIDGFSNIILGGSVRIDPPSYKTNVLPLVGLKHANILGKRIRYISLPEGTNVKRSIREYLEAARDKSHSKKRQQHQSRGRGRSSLSRSRLRGNSRSTSRRRPESGRR</sequence>
<feature type="domain" description="Sm" evidence="2">
    <location>
        <begin position="43"/>
        <end position="98"/>
    </location>
</feature>
<dbReference type="InterPro" id="IPR001163">
    <property type="entry name" value="Sm_dom_euk/arc"/>
</dbReference>
<dbReference type="Gene3D" id="2.30.30.100">
    <property type="match status" value="1"/>
</dbReference>